<keyword evidence="10 11" id="KW-0472">Membrane</keyword>
<evidence type="ECO:0000256" key="7">
    <source>
        <dbReference type="ARBA" id="ARBA00022777"/>
    </source>
</evidence>
<comment type="subcellular location">
    <subcellularLocation>
        <location evidence="2">Cell membrane</location>
        <topology evidence="2">Multi-pass membrane protein</topology>
    </subcellularLocation>
</comment>
<evidence type="ECO:0000256" key="11">
    <source>
        <dbReference type="SAM" id="Phobius"/>
    </source>
</evidence>
<feature type="domain" description="Histidine kinase" evidence="12">
    <location>
        <begin position="116"/>
        <end position="317"/>
    </location>
</feature>
<dbReference type="InterPro" id="IPR005467">
    <property type="entry name" value="His_kinase_dom"/>
</dbReference>
<dbReference type="Gene3D" id="1.10.287.130">
    <property type="match status" value="1"/>
</dbReference>
<evidence type="ECO:0000256" key="8">
    <source>
        <dbReference type="ARBA" id="ARBA00022989"/>
    </source>
</evidence>
<keyword evidence="7 13" id="KW-0418">Kinase</keyword>
<dbReference type="PANTHER" id="PTHR45453">
    <property type="entry name" value="PHOSPHATE REGULON SENSOR PROTEIN PHOR"/>
    <property type="match status" value="1"/>
</dbReference>
<evidence type="ECO:0000256" key="3">
    <source>
        <dbReference type="ARBA" id="ARBA00012438"/>
    </source>
</evidence>
<dbReference type="SUPFAM" id="SSF55874">
    <property type="entry name" value="ATPase domain of HSP90 chaperone/DNA topoisomerase II/histidine kinase"/>
    <property type="match status" value="1"/>
</dbReference>
<protein>
    <recommendedName>
        <fullName evidence="3">histidine kinase</fullName>
        <ecNumber evidence="3">2.7.13.3</ecNumber>
    </recommendedName>
</protein>
<feature type="transmembrane region" description="Helical" evidence="11">
    <location>
        <begin position="38"/>
        <end position="57"/>
    </location>
</feature>
<evidence type="ECO:0000313" key="13">
    <source>
        <dbReference type="EMBL" id="GEK41804.1"/>
    </source>
</evidence>
<dbReference type="InterPro" id="IPR036097">
    <property type="entry name" value="HisK_dim/P_sf"/>
</dbReference>
<dbReference type="InterPro" id="IPR036890">
    <property type="entry name" value="HATPase_C_sf"/>
</dbReference>
<dbReference type="GO" id="GO:0005886">
    <property type="term" value="C:plasma membrane"/>
    <property type="evidence" value="ECO:0007669"/>
    <property type="project" value="UniProtKB-SubCell"/>
</dbReference>
<dbReference type="InterPro" id="IPR003594">
    <property type="entry name" value="HATPase_dom"/>
</dbReference>
<keyword evidence="8 11" id="KW-1133">Transmembrane helix</keyword>
<evidence type="ECO:0000313" key="14">
    <source>
        <dbReference type="Proteomes" id="UP000321722"/>
    </source>
</evidence>
<dbReference type="GO" id="GO:0016036">
    <property type="term" value="P:cellular response to phosphate starvation"/>
    <property type="evidence" value="ECO:0007669"/>
    <property type="project" value="TreeGrafter"/>
</dbReference>
<dbReference type="PROSITE" id="PS50109">
    <property type="entry name" value="HIS_KIN"/>
    <property type="match status" value="1"/>
</dbReference>
<dbReference type="GeneID" id="29933907"/>
<dbReference type="GO" id="GO:0004721">
    <property type="term" value="F:phosphoprotein phosphatase activity"/>
    <property type="evidence" value="ECO:0007669"/>
    <property type="project" value="TreeGrafter"/>
</dbReference>
<keyword evidence="5" id="KW-0808">Transferase</keyword>
<evidence type="ECO:0000256" key="6">
    <source>
        <dbReference type="ARBA" id="ARBA00022692"/>
    </source>
</evidence>
<evidence type="ECO:0000256" key="2">
    <source>
        <dbReference type="ARBA" id="ARBA00004651"/>
    </source>
</evidence>
<dbReference type="AlphaFoldDB" id="A0A510WRG2"/>
<evidence type="ECO:0000256" key="5">
    <source>
        <dbReference type="ARBA" id="ARBA00022679"/>
    </source>
</evidence>
<feature type="transmembrane region" description="Helical" evidence="11">
    <location>
        <begin position="12"/>
        <end position="32"/>
    </location>
</feature>
<keyword evidence="6 11" id="KW-0812">Transmembrane</keyword>
<dbReference type="GO" id="GO:0000155">
    <property type="term" value="F:phosphorelay sensor kinase activity"/>
    <property type="evidence" value="ECO:0007669"/>
    <property type="project" value="InterPro"/>
</dbReference>
<dbReference type="CDD" id="cd00082">
    <property type="entry name" value="HisKA"/>
    <property type="match status" value="1"/>
</dbReference>
<dbReference type="EMBL" id="BJUI01000006">
    <property type="protein sequence ID" value="GEK41804.1"/>
    <property type="molecule type" value="Genomic_DNA"/>
</dbReference>
<evidence type="ECO:0000259" key="12">
    <source>
        <dbReference type="PROSITE" id="PS50109"/>
    </source>
</evidence>
<evidence type="ECO:0000256" key="1">
    <source>
        <dbReference type="ARBA" id="ARBA00000085"/>
    </source>
</evidence>
<dbReference type="SUPFAM" id="SSF47384">
    <property type="entry name" value="Homodimeric domain of signal transducing histidine kinase"/>
    <property type="match status" value="1"/>
</dbReference>
<dbReference type="Proteomes" id="UP000321722">
    <property type="component" value="Unassembled WGS sequence"/>
</dbReference>
<dbReference type="PANTHER" id="PTHR45453:SF2">
    <property type="entry name" value="HISTIDINE KINASE"/>
    <property type="match status" value="1"/>
</dbReference>
<dbReference type="EC" id="2.7.13.3" evidence="3"/>
<dbReference type="Pfam" id="PF02518">
    <property type="entry name" value="HATPase_c"/>
    <property type="match status" value="1"/>
</dbReference>
<dbReference type="InterPro" id="IPR003661">
    <property type="entry name" value="HisK_dim/P_dom"/>
</dbReference>
<proteinExistence type="predicted"/>
<accession>A0A510WRG2</accession>
<gene>
    <name evidence="13" type="ORF">LAV01_06360</name>
</gene>
<comment type="caution">
    <text evidence="13">The sequence shown here is derived from an EMBL/GenBank/DDBJ whole genome shotgun (WGS) entry which is preliminary data.</text>
</comment>
<reference evidence="13 14" key="1">
    <citation type="submission" date="2019-07" db="EMBL/GenBank/DDBJ databases">
        <title>Whole genome shotgun sequence of Lactobacillus aviarius subsp. aviarius NBRC 102162.</title>
        <authorList>
            <person name="Hosoyama A."/>
            <person name="Uohara A."/>
            <person name="Ohji S."/>
            <person name="Ichikawa N."/>
        </authorList>
    </citation>
    <scope>NUCLEOTIDE SEQUENCE [LARGE SCALE GENOMIC DNA]</scope>
    <source>
        <strain evidence="13 14">NBRC 102162</strain>
    </source>
</reference>
<evidence type="ECO:0000256" key="9">
    <source>
        <dbReference type="ARBA" id="ARBA00023012"/>
    </source>
</evidence>
<dbReference type="InterPro" id="IPR050351">
    <property type="entry name" value="BphY/WalK/GraS-like"/>
</dbReference>
<evidence type="ECO:0000256" key="10">
    <source>
        <dbReference type="ARBA" id="ARBA00023136"/>
    </source>
</evidence>
<dbReference type="SMART" id="SM00387">
    <property type="entry name" value="HATPase_c"/>
    <property type="match status" value="1"/>
</dbReference>
<keyword evidence="4" id="KW-1003">Cell membrane</keyword>
<keyword evidence="9" id="KW-0902">Two-component regulatory system</keyword>
<dbReference type="Gene3D" id="3.30.565.10">
    <property type="entry name" value="Histidine kinase-like ATPase, C-terminal domain"/>
    <property type="match status" value="1"/>
</dbReference>
<comment type="catalytic activity">
    <reaction evidence="1">
        <text>ATP + protein L-histidine = ADP + protein N-phospho-L-histidine.</text>
        <dbReference type="EC" id="2.7.13.3"/>
    </reaction>
</comment>
<name>A0A510WRG2_9LACO</name>
<sequence>MDKLIEAVKVSIPYIITYLVLILVFAFFVYLYNLKLALILAFIQFTWPFGVAIVLIAEYRYFYVRKKLQHHDYRQSDVFMYDQLYLKELQSLKQKVNDERNQELLTQKEREDYIRLWSHEIKTPLTRMKLMLDDDHQNSNNKLQKQVKIIQSQLDLLLTYERIKSFNSDIHFKEVNLREECNHCLKNLMEMAIDKNLIVQNNLPNVTYLTDEKWLKIVIEQLLMNAIKYSNDNGQIKIELQKNVLKISDNGIGIYAEDLPEIFKAGYIGKNTRQNENASGLGLYIVNQICQKLNIGINVQSVENHGTTVNLSLVSKLIQK</sequence>
<evidence type="ECO:0000256" key="4">
    <source>
        <dbReference type="ARBA" id="ARBA00022475"/>
    </source>
</evidence>
<keyword evidence="14" id="KW-1185">Reference proteome</keyword>
<organism evidence="13 14">
    <name type="scientific">Ligilactobacillus aviarius</name>
    <dbReference type="NCBI Taxonomy" id="1606"/>
    <lineage>
        <taxon>Bacteria</taxon>
        <taxon>Bacillati</taxon>
        <taxon>Bacillota</taxon>
        <taxon>Bacilli</taxon>
        <taxon>Lactobacillales</taxon>
        <taxon>Lactobacillaceae</taxon>
        <taxon>Ligilactobacillus</taxon>
    </lineage>
</organism>
<dbReference type="RefSeq" id="WP_057827481.1">
    <property type="nucleotide sequence ID" value="NZ_BAAACL010000017.1"/>
</dbReference>